<name>A0A937XD87_UNCEI</name>
<evidence type="ECO:0000256" key="4">
    <source>
        <dbReference type="ARBA" id="ARBA00022519"/>
    </source>
</evidence>
<feature type="transmembrane region" description="Helical" evidence="11">
    <location>
        <begin position="48"/>
        <end position="68"/>
    </location>
</feature>
<comment type="subcellular location">
    <subcellularLocation>
        <location evidence="1">Cell membrane</location>
        <topology evidence="1">Multi-pass membrane protein</topology>
    </subcellularLocation>
</comment>
<keyword evidence="6 11" id="KW-0812">Transmembrane</keyword>
<keyword evidence="10 11" id="KW-0472">Membrane</keyword>
<evidence type="ECO:0000256" key="9">
    <source>
        <dbReference type="ARBA" id="ARBA00023098"/>
    </source>
</evidence>
<feature type="transmembrane region" description="Helical" evidence="11">
    <location>
        <begin position="101"/>
        <end position="118"/>
    </location>
</feature>
<dbReference type="Gene3D" id="1.10.3730.20">
    <property type="match status" value="1"/>
</dbReference>
<evidence type="ECO:0000256" key="10">
    <source>
        <dbReference type="ARBA" id="ARBA00023136"/>
    </source>
</evidence>
<keyword evidence="9" id="KW-0443">Lipid metabolism</keyword>
<evidence type="ECO:0000256" key="7">
    <source>
        <dbReference type="ARBA" id="ARBA00022985"/>
    </source>
</evidence>
<evidence type="ECO:0000259" key="12">
    <source>
        <dbReference type="Pfam" id="PF00892"/>
    </source>
</evidence>
<comment type="caution">
    <text evidence="13">The sequence shown here is derived from an EMBL/GenBank/DDBJ whole genome shotgun (WGS) entry which is preliminary data.</text>
</comment>
<dbReference type="GO" id="GO:0009103">
    <property type="term" value="P:lipopolysaccharide biosynthetic process"/>
    <property type="evidence" value="ECO:0007669"/>
    <property type="project" value="UniProtKB-KW"/>
</dbReference>
<dbReference type="PANTHER" id="PTHR30561:SF9">
    <property type="entry name" value="4-AMINO-4-DEOXY-L-ARABINOSE-PHOSPHOUNDECAPRENOL FLIPPASE SUBUNIT ARNF-RELATED"/>
    <property type="match status" value="1"/>
</dbReference>
<evidence type="ECO:0000256" key="8">
    <source>
        <dbReference type="ARBA" id="ARBA00022989"/>
    </source>
</evidence>
<keyword evidence="4" id="KW-0997">Cell inner membrane</keyword>
<evidence type="ECO:0000256" key="6">
    <source>
        <dbReference type="ARBA" id="ARBA00022692"/>
    </source>
</evidence>
<organism evidence="13 14">
    <name type="scientific">Eiseniibacteriota bacterium</name>
    <dbReference type="NCBI Taxonomy" id="2212470"/>
    <lineage>
        <taxon>Bacteria</taxon>
        <taxon>Candidatus Eiseniibacteriota</taxon>
    </lineage>
</organism>
<evidence type="ECO:0000256" key="2">
    <source>
        <dbReference type="ARBA" id="ARBA00022475"/>
    </source>
</evidence>
<dbReference type="Pfam" id="PF00892">
    <property type="entry name" value="EamA"/>
    <property type="match status" value="1"/>
</dbReference>
<reference evidence="13" key="1">
    <citation type="submission" date="2019-03" db="EMBL/GenBank/DDBJ databases">
        <title>Lake Tanganyika Metagenome-Assembled Genomes (MAGs).</title>
        <authorList>
            <person name="Tran P."/>
        </authorList>
    </citation>
    <scope>NUCLEOTIDE SEQUENCE</scope>
    <source>
        <strain evidence="13">M_DeepCast_400m_m2_100</strain>
    </source>
</reference>
<keyword evidence="7" id="KW-0448">Lipopolysaccharide biosynthesis</keyword>
<keyword evidence="3" id="KW-0444">Lipid biosynthesis</keyword>
<feature type="transmembrane region" description="Helical" evidence="11">
    <location>
        <begin position="75"/>
        <end position="95"/>
    </location>
</feature>
<feature type="domain" description="EamA" evidence="12">
    <location>
        <begin position="47"/>
        <end position="118"/>
    </location>
</feature>
<evidence type="ECO:0000256" key="11">
    <source>
        <dbReference type="SAM" id="Phobius"/>
    </source>
</evidence>
<gene>
    <name evidence="13" type="ORF">FJY75_10800</name>
</gene>
<dbReference type="InterPro" id="IPR000390">
    <property type="entry name" value="Small_drug/metabolite_transptr"/>
</dbReference>
<dbReference type="GO" id="GO:0022857">
    <property type="term" value="F:transmembrane transporter activity"/>
    <property type="evidence" value="ECO:0007669"/>
    <property type="project" value="InterPro"/>
</dbReference>
<dbReference type="GO" id="GO:0005886">
    <property type="term" value="C:plasma membrane"/>
    <property type="evidence" value="ECO:0007669"/>
    <property type="project" value="UniProtKB-SubCell"/>
</dbReference>
<accession>A0A937XD87</accession>
<proteinExistence type="predicted"/>
<evidence type="ECO:0000256" key="1">
    <source>
        <dbReference type="ARBA" id="ARBA00004651"/>
    </source>
</evidence>
<sequence>MTTPLALVLVAVCFSVTGELFLKEGMARVGVVTLPALGQAAARMVRTWQLFAGLGSIGVGAAFWLAALSRVDLSWAYPLLAIGYVLILLFSALILREQVSAVRWLGAALIIIGVILVSRS</sequence>
<keyword evidence="5" id="KW-0441">Lipid A biosynthesis</keyword>
<keyword evidence="8 11" id="KW-1133">Transmembrane helix</keyword>
<dbReference type="AlphaFoldDB" id="A0A937XD87"/>
<keyword evidence="2" id="KW-1003">Cell membrane</keyword>
<dbReference type="EMBL" id="VGIY01000325">
    <property type="protein sequence ID" value="MBM3318326.1"/>
    <property type="molecule type" value="Genomic_DNA"/>
</dbReference>
<evidence type="ECO:0000313" key="13">
    <source>
        <dbReference type="EMBL" id="MBM3318326.1"/>
    </source>
</evidence>
<dbReference type="InterPro" id="IPR037185">
    <property type="entry name" value="EmrE-like"/>
</dbReference>
<dbReference type="PANTHER" id="PTHR30561">
    <property type="entry name" value="SMR FAMILY PROTON-DEPENDENT DRUG EFFLUX TRANSPORTER SUGE"/>
    <property type="match status" value="1"/>
</dbReference>
<protein>
    <submittedName>
        <fullName evidence="13">EamA family transporter</fullName>
    </submittedName>
</protein>
<evidence type="ECO:0000256" key="3">
    <source>
        <dbReference type="ARBA" id="ARBA00022516"/>
    </source>
</evidence>
<dbReference type="InterPro" id="IPR000620">
    <property type="entry name" value="EamA_dom"/>
</dbReference>
<evidence type="ECO:0000313" key="14">
    <source>
        <dbReference type="Proteomes" id="UP000748308"/>
    </source>
</evidence>
<dbReference type="Proteomes" id="UP000748308">
    <property type="component" value="Unassembled WGS sequence"/>
</dbReference>
<dbReference type="SUPFAM" id="SSF103481">
    <property type="entry name" value="Multidrug resistance efflux transporter EmrE"/>
    <property type="match status" value="1"/>
</dbReference>
<evidence type="ECO:0000256" key="5">
    <source>
        <dbReference type="ARBA" id="ARBA00022556"/>
    </source>
</evidence>